<evidence type="ECO:0000313" key="1">
    <source>
        <dbReference type="EMBL" id="KAK3167357.1"/>
    </source>
</evidence>
<proteinExistence type="predicted"/>
<dbReference type="Proteomes" id="UP001276659">
    <property type="component" value="Unassembled WGS sequence"/>
</dbReference>
<sequence length="103" mass="11011">MFCKKLEVCDVGLPNRIAKPKKCAKCPQSIATKIAEIRTCAVTKFGGLCLDCIKNPGKSEQERKTIASEILPGPKGKDGLADSRIPRNATALALALETVTKKA</sequence>
<dbReference type="AlphaFoldDB" id="A0AAD9YZ67"/>
<organism evidence="1 2">
    <name type="scientific">Lepraria neglecta</name>
    <dbReference type="NCBI Taxonomy" id="209136"/>
    <lineage>
        <taxon>Eukaryota</taxon>
        <taxon>Fungi</taxon>
        <taxon>Dikarya</taxon>
        <taxon>Ascomycota</taxon>
        <taxon>Pezizomycotina</taxon>
        <taxon>Lecanoromycetes</taxon>
        <taxon>OSLEUM clade</taxon>
        <taxon>Lecanoromycetidae</taxon>
        <taxon>Lecanorales</taxon>
        <taxon>Lecanorineae</taxon>
        <taxon>Stereocaulaceae</taxon>
        <taxon>Lepraria</taxon>
    </lineage>
</organism>
<dbReference type="EMBL" id="JASNWA010000011">
    <property type="protein sequence ID" value="KAK3167357.1"/>
    <property type="molecule type" value="Genomic_DNA"/>
</dbReference>
<reference evidence="1" key="1">
    <citation type="submission" date="2022-11" db="EMBL/GenBank/DDBJ databases">
        <title>Chromosomal genome sequence assembly and mating type (MAT) locus characterization of the leprose asexual lichenized fungus Lepraria neglecta (Nyl.) Erichsen.</title>
        <authorList>
            <person name="Allen J.L."/>
            <person name="Pfeffer B."/>
        </authorList>
    </citation>
    <scope>NUCLEOTIDE SEQUENCE</scope>
    <source>
        <strain evidence="1">Allen 5258</strain>
    </source>
</reference>
<accession>A0AAD9YZ67</accession>
<evidence type="ECO:0000313" key="2">
    <source>
        <dbReference type="Proteomes" id="UP001276659"/>
    </source>
</evidence>
<keyword evidence="2" id="KW-1185">Reference proteome</keyword>
<gene>
    <name evidence="1" type="ORF">OEA41_010484</name>
</gene>
<protein>
    <submittedName>
        <fullName evidence="1">Uncharacterized protein</fullName>
    </submittedName>
</protein>
<comment type="caution">
    <text evidence="1">The sequence shown here is derived from an EMBL/GenBank/DDBJ whole genome shotgun (WGS) entry which is preliminary data.</text>
</comment>
<name>A0AAD9YZ67_9LECA</name>